<organism evidence="1 2">
    <name type="scientific">Polyplosphaeria fusca</name>
    <dbReference type="NCBI Taxonomy" id="682080"/>
    <lineage>
        <taxon>Eukaryota</taxon>
        <taxon>Fungi</taxon>
        <taxon>Dikarya</taxon>
        <taxon>Ascomycota</taxon>
        <taxon>Pezizomycotina</taxon>
        <taxon>Dothideomycetes</taxon>
        <taxon>Pleosporomycetidae</taxon>
        <taxon>Pleosporales</taxon>
        <taxon>Tetraplosphaeriaceae</taxon>
        <taxon>Polyplosphaeria</taxon>
    </lineage>
</organism>
<name>A0A9P4V541_9PLEO</name>
<evidence type="ECO:0000313" key="1">
    <source>
        <dbReference type="EMBL" id="KAF2735960.1"/>
    </source>
</evidence>
<dbReference type="OrthoDB" id="2157530at2759"/>
<accession>A0A9P4V541</accession>
<dbReference type="AlphaFoldDB" id="A0A9P4V541"/>
<gene>
    <name evidence="1" type="ORF">EJ04DRAFT_599023</name>
</gene>
<comment type="caution">
    <text evidence="1">The sequence shown here is derived from an EMBL/GenBank/DDBJ whole genome shotgun (WGS) entry which is preliminary data.</text>
</comment>
<reference evidence="1" key="1">
    <citation type="journal article" date="2020" name="Stud. Mycol.">
        <title>101 Dothideomycetes genomes: a test case for predicting lifestyles and emergence of pathogens.</title>
        <authorList>
            <person name="Haridas S."/>
            <person name="Albert R."/>
            <person name="Binder M."/>
            <person name="Bloem J."/>
            <person name="Labutti K."/>
            <person name="Salamov A."/>
            <person name="Andreopoulos B."/>
            <person name="Baker S."/>
            <person name="Barry K."/>
            <person name="Bills G."/>
            <person name="Bluhm B."/>
            <person name="Cannon C."/>
            <person name="Castanera R."/>
            <person name="Culley D."/>
            <person name="Daum C."/>
            <person name="Ezra D."/>
            <person name="Gonzalez J."/>
            <person name="Henrissat B."/>
            <person name="Kuo A."/>
            <person name="Liang C."/>
            <person name="Lipzen A."/>
            <person name="Lutzoni F."/>
            <person name="Magnuson J."/>
            <person name="Mondo S."/>
            <person name="Nolan M."/>
            <person name="Ohm R."/>
            <person name="Pangilinan J."/>
            <person name="Park H.-J."/>
            <person name="Ramirez L."/>
            <person name="Alfaro M."/>
            <person name="Sun H."/>
            <person name="Tritt A."/>
            <person name="Yoshinaga Y."/>
            <person name="Zwiers L.-H."/>
            <person name="Turgeon B."/>
            <person name="Goodwin S."/>
            <person name="Spatafora J."/>
            <person name="Crous P."/>
            <person name="Grigoriev I."/>
        </authorList>
    </citation>
    <scope>NUCLEOTIDE SEQUENCE</scope>
    <source>
        <strain evidence="1">CBS 125425</strain>
    </source>
</reference>
<evidence type="ECO:0000313" key="2">
    <source>
        <dbReference type="Proteomes" id="UP000799444"/>
    </source>
</evidence>
<proteinExistence type="predicted"/>
<sequence>MVLRADTWILFDDGLLYSYVNEFIQDPPDPLNFYNVKYDHRLLHDYISGKHKQNLEVMVSMISELRPTELALFDKILDLLKKIVRVLESLDANQTKRGIAAADVGYSHAVYSAASRRRATKLQDRIYGIVQTYGIACSPDPPGNDGRAKLHYLEDDFGRQLVSRSPLLSQLFLHGAGKETPRRSWLLTQDCITDDSFWIMLTTKEPESLFHRLEVVESPANSIDLAIDLSSPAWTLGGLSQLLTQKTL</sequence>
<dbReference type="EMBL" id="ML996130">
    <property type="protein sequence ID" value="KAF2735960.1"/>
    <property type="molecule type" value="Genomic_DNA"/>
</dbReference>
<protein>
    <submittedName>
        <fullName evidence="1">Uncharacterized protein</fullName>
    </submittedName>
</protein>
<keyword evidence="2" id="KW-1185">Reference proteome</keyword>
<dbReference type="Proteomes" id="UP000799444">
    <property type="component" value="Unassembled WGS sequence"/>
</dbReference>